<dbReference type="SMART" id="SM00072">
    <property type="entry name" value="GuKc"/>
    <property type="match status" value="1"/>
</dbReference>
<accession>A0ABQ4N0Y4</accession>
<comment type="caution">
    <text evidence="7">The sequence shown here is derived from an EMBL/GenBank/DDBJ whole genome shotgun (WGS) entry which is preliminary data.</text>
</comment>
<dbReference type="EMBL" id="BOVJ01000011">
    <property type="protein sequence ID" value="GIQ61834.1"/>
    <property type="molecule type" value="Genomic_DNA"/>
</dbReference>
<sequence length="195" mass="22707">MYELKDREFVFVFTGPDGAGRKTVADQAGATLGMKKVVSCATRKPRPGEVNGHDYHFISHELYEQMERQQEFLESIRIGANRYGIRELDVARSFETHGCIYVIVNRQGADILKRLYGERTVRLFIYADRETVAGRQRKKGLDEAVVGEHLARYERDLAYRRECEHAFENYDLAHTVWDVTNTLERYLKRGLVERD</sequence>
<evidence type="ECO:0000256" key="2">
    <source>
        <dbReference type="ARBA" id="ARBA00005790"/>
    </source>
</evidence>
<proteinExistence type="inferred from homology"/>
<dbReference type="PANTHER" id="PTHR23117">
    <property type="entry name" value="GUANYLATE KINASE-RELATED"/>
    <property type="match status" value="1"/>
</dbReference>
<dbReference type="Gene3D" id="3.40.50.300">
    <property type="entry name" value="P-loop containing nucleotide triphosphate hydrolases"/>
    <property type="match status" value="1"/>
</dbReference>
<dbReference type="GO" id="GO:0016301">
    <property type="term" value="F:kinase activity"/>
    <property type="evidence" value="ECO:0007669"/>
    <property type="project" value="UniProtKB-KW"/>
</dbReference>
<evidence type="ECO:0000256" key="4">
    <source>
        <dbReference type="ARBA" id="ARBA00022777"/>
    </source>
</evidence>
<reference evidence="7 8" key="1">
    <citation type="submission" date="2021-04" db="EMBL/GenBank/DDBJ databases">
        <title>Draft genome sequence of Paenibacillus cisolokensis, LC2-13A.</title>
        <authorList>
            <person name="Uke A."/>
            <person name="Chhe C."/>
            <person name="Baramee S."/>
            <person name="Kosugi A."/>
        </authorList>
    </citation>
    <scope>NUCLEOTIDE SEQUENCE [LARGE SCALE GENOMIC DNA]</scope>
    <source>
        <strain evidence="7 8">LC2-13A</strain>
    </source>
</reference>
<comment type="catalytic activity">
    <reaction evidence="5">
        <text>GMP + ATP = GDP + ADP</text>
        <dbReference type="Rhea" id="RHEA:20780"/>
        <dbReference type="ChEBI" id="CHEBI:30616"/>
        <dbReference type="ChEBI" id="CHEBI:58115"/>
        <dbReference type="ChEBI" id="CHEBI:58189"/>
        <dbReference type="ChEBI" id="CHEBI:456216"/>
        <dbReference type="EC" id="2.7.4.8"/>
    </reaction>
</comment>
<evidence type="ECO:0000256" key="5">
    <source>
        <dbReference type="ARBA" id="ARBA00048594"/>
    </source>
</evidence>
<evidence type="ECO:0000256" key="3">
    <source>
        <dbReference type="ARBA" id="ARBA00022679"/>
    </source>
</evidence>
<evidence type="ECO:0000313" key="7">
    <source>
        <dbReference type="EMBL" id="GIQ61834.1"/>
    </source>
</evidence>
<dbReference type="SUPFAM" id="SSF52540">
    <property type="entry name" value="P-loop containing nucleoside triphosphate hydrolases"/>
    <property type="match status" value="1"/>
</dbReference>
<keyword evidence="4 7" id="KW-0418">Kinase</keyword>
<dbReference type="Pfam" id="PF00625">
    <property type="entry name" value="Guanylate_kin"/>
    <property type="match status" value="1"/>
</dbReference>
<gene>
    <name evidence="7" type="primary">gmk_1</name>
    <name evidence="7" type="ORF">PACILC2_04020</name>
</gene>
<keyword evidence="8" id="KW-1185">Reference proteome</keyword>
<dbReference type="InterPro" id="IPR027417">
    <property type="entry name" value="P-loop_NTPase"/>
</dbReference>
<keyword evidence="3" id="KW-0808">Transferase</keyword>
<evidence type="ECO:0000313" key="8">
    <source>
        <dbReference type="Proteomes" id="UP000680304"/>
    </source>
</evidence>
<dbReference type="InterPro" id="IPR008145">
    <property type="entry name" value="GK/Ca_channel_bsu"/>
</dbReference>
<feature type="domain" description="Guanylate kinase-like" evidence="6">
    <location>
        <begin position="8"/>
        <end position="184"/>
    </location>
</feature>
<dbReference type="InterPro" id="IPR008144">
    <property type="entry name" value="Guanylate_kin-like_dom"/>
</dbReference>
<comment type="similarity">
    <text evidence="2">Belongs to the guanylate kinase family.</text>
</comment>
<dbReference type="PROSITE" id="PS50052">
    <property type="entry name" value="GUANYLATE_KINASE_2"/>
    <property type="match status" value="1"/>
</dbReference>
<protein>
    <submittedName>
        <fullName evidence="7">Guanylate kinase</fullName>
    </submittedName>
</protein>
<evidence type="ECO:0000259" key="6">
    <source>
        <dbReference type="PROSITE" id="PS50052"/>
    </source>
</evidence>
<name>A0ABQ4N0Y4_9BACL</name>
<dbReference type="RefSeq" id="WP_213527078.1">
    <property type="nucleotide sequence ID" value="NZ_BOVJ01000011.1"/>
</dbReference>
<dbReference type="Proteomes" id="UP000680304">
    <property type="component" value="Unassembled WGS sequence"/>
</dbReference>
<comment type="function">
    <text evidence="1">Essential for recycling GMP and indirectly, cGMP.</text>
</comment>
<organism evidence="7 8">
    <name type="scientific">Paenibacillus cisolokensis</name>
    <dbReference type="NCBI Taxonomy" id="1658519"/>
    <lineage>
        <taxon>Bacteria</taxon>
        <taxon>Bacillati</taxon>
        <taxon>Bacillota</taxon>
        <taxon>Bacilli</taxon>
        <taxon>Bacillales</taxon>
        <taxon>Paenibacillaceae</taxon>
        <taxon>Paenibacillus</taxon>
    </lineage>
</organism>
<dbReference type="PANTHER" id="PTHR23117:SF13">
    <property type="entry name" value="GUANYLATE KINASE"/>
    <property type="match status" value="1"/>
</dbReference>
<evidence type="ECO:0000256" key="1">
    <source>
        <dbReference type="ARBA" id="ARBA00003531"/>
    </source>
</evidence>